<evidence type="ECO:0000313" key="2">
    <source>
        <dbReference type="EnsemblPlants" id="TraesCS5B02G456000.1"/>
    </source>
</evidence>
<proteinExistence type="predicted"/>
<dbReference type="PANTHER" id="PTHR33074:SF142">
    <property type="entry name" value="DUF1618 DOMAIN-CONTAINING PROTEIN"/>
    <property type="match status" value="1"/>
</dbReference>
<dbReference type="Gramene" id="TraesCLE_scaffold_096695_01G000100.1">
    <property type="protein sequence ID" value="TraesCLE_scaffold_096695_01G000100.1"/>
    <property type="gene ID" value="TraesCLE_scaffold_096695_01G000100"/>
</dbReference>
<dbReference type="AlphaFoldDB" id="A0A3B6LVD1"/>
<dbReference type="Gramene" id="TraesCS5B03G1119400.1">
    <property type="protein sequence ID" value="TraesCS5B03G1119400.1.CDS"/>
    <property type="gene ID" value="TraesCS5B03G1119400"/>
</dbReference>
<organism evidence="2">
    <name type="scientific">Triticum aestivum</name>
    <name type="common">Wheat</name>
    <dbReference type="NCBI Taxonomy" id="4565"/>
    <lineage>
        <taxon>Eukaryota</taxon>
        <taxon>Viridiplantae</taxon>
        <taxon>Streptophyta</taxon>
        <taxon>Embryophyta</taxon>
        <taxon>Tracheophyta</taxon>
        <taxon>Spermatophyta</taxon>
        <taxon>Magnoliopsida</taxon>
        <taxon>Liliopsida</taxon>
        <taxon>Poales</taxon>
        <taxon>Poaceae</taxon>
        <taxon>BOP clade</taxon>
        <taxon>Pooideae</taxon>
        <taxon>Triticodae</taxon>
        <taxon>Triticeae</taxon>
        <taxon>Triticinae</taxon>
        <taxon>Triticum</taxon>
    </lineage>
</organism>
<keyword evidence="3" id="KW-1185">Reference proteome</keyword>
<sequence>MRPMAVLLELVALPSSFPSISSPIETKSVPPPKARVRVSEAAAALFPMPIAMDTGGAPEPDEESVVFPRWAMLDRRGRTRCHNGLNAARVAANKNKTAVPVHMDGGPSCYVTFTLAAPQKGISCLNLHLPEEPPLTPATPPAYAYVRATDKDLVLFDITNPSRSCYWDPPSDLFVYTAGGPSPSVQPLPMYTKERERPFLMDNLTTGILRLAEDRYIVADLNVYPKRKGNAMRAELCVFNSETRKWKIIRKLDPGNGGQFPELWSTDNVLAFDGRFLCWIDYFSGVLLCDFSTSTPDSLALRFVPFPGENNFSDEVRVERYSPERFRSVSITQGMMRFVHIDNDYHDSLHGAWQWLKLPERKRKVQQHQPCKKITIWTLNPKFEWEQHCVINLHYLWAQPGYKALDIHQCLPEFPIMTVDDPDVLCCLLREEDYGKGWMIMVDNHAHLRSCTPESESLGVEAHDNRFPDIPLLPTVFCKYLESPTGVAWIEHKKRKRKLKSAKVKAWNLVTGVEHFGDAQIKDAMKMVY</sequence>
<dbReference type="Gramene" id="TraesPARA_EIv1.0_1737990.2">
    <property type="protein sequence ID" value="TraesPARA_EIv1.0_1737990.2.CDS"/>
    <property type="gene ID" value="TraesPARA_EIv1.0_1737990"/>
</dbReference>
<dbReference type="Gramene" id="TraesCAD_scaffold_016982_01G000100.1">
    <property type="protein sequence ID" value="TraesCAD_scaffold_016982_01G000100.1"/>
    <property type="gene ID" value="TraesCAD_scaffold_016982_01G000100"/>
</dbReference>
<dbReference type="Proteomes" id="UP000019116">
    <property type="component" value="Chromosome 5B"/>
</dbReference>
<accession>A0A3B6LVD1</accession>
<name>A0A3B6LVD1_WHEAT</name>
<dbReference type="Gramene" id="TraesCS5B02G456000.1">
    <property type="protein sequence ID" value="TraesCS5B02G456000.1"/>
    <property type="gene ID" value="TraesCS5B02G456000"/>
</dbReference>
<dbReference type="InterPro" id="IPR011676">
    <property type="entry name" value="DUF1618"/>
</dbReference>
<dbReference type="PANTHER" id="PTHR33074">
    <property type="entry name" value="EXPRESSED PROTEIN-RELATED"/>
    <property type="match status" value="1"/>
</dbReference>
<evidence type="ECO:0000313" key="3">
    <source>
        <dbReference type="Proteomes" id="UP000019116"/>
    </source>
</evidence>
<reference evidence="2" key="1">
    <citation type="submission" date="2018-08" db="EMBL/GenBank/DDBJ databases">
        <authorList>
            <person name="Rossello M."/>
        </authorList>
    </citation>
    <scope>NUCLEOTIDE SEQUENCE [LARGE SCALE GENOMIC DNA]</scope>
    <source>
        <strain evidence="2">cv. Chinese Spring</strain>
    </source>
</reference>
<feature type="domain" description="DUF1618" evidence="1">
    <location>
        <begin position="279"/>
        <end position="426"/>
    </location>
</feature>
<dbReference type="EnsemblPlants" id="TraesCS5B02G456000.1">
    <property type="protein sequence ID" value="TraesCS5B02G456000.1"/>
    <property type="gene ID" value="TraesCS5B02G456000"/>
</dbReference>
<protein>
    <recommendedName>
        <fullName evidence="1">DUF1618 domain-containing protein</fullName>
    </recommendedName>
</protein>
<evidence type="ECO:0000259" key="1">
    <source>
        <dbReference type="Pfam" id="PF07762"/>
    </source>
</evidence>
<reference evidence="2" key="2">
    <citation type="submission" date="2018-10" db="UniProtKB">
        <authorList>
            <consortium name="EnsemblPlants"/>
        </authorList>
    </citation>
    <scope>IDENTIFICATION</scope>
</reference>
<dbReference type="Pfam" id="PF07762">
    <property type="entry name" value="DUF1618"/>
    <property type="match status" value="1"/>
</dbReference>
<dbReference type="PaxDb" id="4565-Traes_5BL_A8C19DCED.1"/>
<dbReference type="OMA" id="KRISCLN"/>
<dbReference type="Gramene" id="TraesROB_scaffold_007547_01G000100.1">
    <property type="protein sequence ID" value="TraesROB_scaffold_007547_01G000100.1"/>
    <property type="gene ID" value="TraesROB_scaffold_007547_01G000100"/>
</dbReference>
<dbReference type="OrthoDB" id="594290at2759"/>